<feature type="transmembrane region" description="Helical" evidence="7">
    <location>
        <begin position="185"/>
        <end position="208"/>
    </location>
</feature>
<organism evidence="9 10">
    <name type="scientific">Prauserella cavernicola</name>
    <dbReference type="NCBI Taxonomy" id="2800127"/>
    <lineage>
        <taxon>Bacteria</taxon>
        <taxon>Bacillati</taxon>
        <taxon>Actinomycetota</taxon>
        <taxon>Actinomycetes</taxon>
        <taxon>Pseudonocardiales</taxon>
        <taxon>Pseudonocardiaceae</taxon>
        <taxon>Prauserella</taxon>
    </lineage>
</organism>
<dbReference type="GO" id="GO:0022857">
    <property type="term" value="F:transmembrane transporter activity"/>
    <property type="evidence" value="ECO:0007669"/>
    <property type="project" value="TreeGrafter"/>
</dbReference>
<feature type="transmembrane region" description="Helical" evidence="7">
    <location>
        <begin position="359"/>
        <end position="381"/>
    </location>
</feature>
<dbReference type="Proteomes" id="UP000635245">
    <property type="component" value="Unassembled WGS sequence"/>
</dbReference>
<evidence type="ECO:0000256" key="5">
    <source>
        <dbReference type="ARBA" id="ARBA00022989"/>
    </source>
</evidence>
<dbReference type="Pfam" id="PF06808">
    <property type="entry name" value="DctM"/>
    <property type="match status" value="1"/>
</dbReference>
<keyword evidence="2" id="KW-1003">Cell membrane</keyword>
<keyword evidence="10" id="KW-1185">Reference proteome</keyword>
<feature type="transmembrane region" description="Helical" evidence="7">
    <location>
        <begin position="100"/>
        <end position="119"/>
    </location>
</feature>
<evidence type="ECO:0000313" key="10">
    <source>
        <dbReference type="Proteomes" id="UP000635245"/>
    </source>
</evidence>
<sequence length="491" mass="50583">MTTPATEAPSPTGTPARERRSAPVLVVGGAILAAALAVMFVPGMSREMIGVCAIAAMLVLIFLNMHIGLALALPAMAGLVAVSGPLALENVLLTLPYDSVAEWTMSVIPMFVFMGLLLWRSGITEQLYDAGKQWLSWLPGGLGVGTTAAGAGLSAVSGSTAGTTYALARIGIPEMLKAGYHKRMAIGSVIVAGLPGQLVPPSILLVVYAGISESPIGPQLLAGIVPGILIAVICAATLVGLALLRPSLVGTGRARPRTSWAERGRTLRVVWPVPALIAIVIGGMFGGIFTATEAGAAGALGALLLTLWKRRGDGAVRAVGQAAIGTLAAVGTIFFLLLGAEVLTRLLAVTRIASVFTDWVVSAGLGATGFLLLMIVVYLALGTFLEGMALLLLTVPVLLPTLEALDISVLWFGVFAVFMGELAVITPPVGIVAFIIAGIVRDPEVSQGQKITIGDVFMAALFFLPLCIAYAILLILVPDIATWLPSLGNAS</sequence>
<dbReference type="AlphaFoldDB" id="A0A934QXZ0"/>
<dbReference type="PANTHER" id="PTHR33362">
    <property type="entry name" value="SIALIC ACID TRAP TRANSPORTER PERMEASE PROTEIN SIAT-RELATED"/>
    <property type="match status" value="1"/>
</dbReference>
<keyword evidence="5 7" id="KW-1133">Transmembrane helix</keyword>
<feature type="transmembrane region" description="Helical" evidence="7">
    <location>
        <begin position="411"/>
        <end position="440"/>
    </location>
</feature>
<dbReference type="GO" id="GO:0005886">
    <property type="term" value="C:plasma membrane"/>
    <property type="evidence" value="ECO:0007669"/>
    <property type="project" value="UniProtKB-SubCell"/>
</dbReference>
<gene>
    <name evidence="9" type="ORF">JHE00_23600</name>
</gene>
<accession>A0A934QXZ0</accession>
<keyword evidence="4 7" id="KW-0812">Transmembrane</keyword>
<dbReference type="EMBL" id="JAENJH010000006">
    <property type="protein sequence ID" value="MBK1787319.1"/>
    <property type="molecule type" value="Genomic_DNA"/>
</dbReference>
<feature type="transmembrane region" description="Helical" evidence="7">
    <location>
        <begin position="265"/>
        <end position="282"/>
    </location>
</feature>
<dbReference type="InterPro" id="IPR004681">
    <property type="entry name" value="TRAP_DctM"/>
</dbReference>
<evidence type="ECO:0000256" key="1">
    <source>
        <dbReference type="ARBA" id="ARBA00004429"/>
    </source>
</evidence>
<evidence type="ECO:0000256" key="3">
    <source>
        <dbReference type="ARBA" id="ARBA00022519"/>
    </source>
</evidence>
<feature type="domain" description="TRAP C4-dicarboxylate transport system permease DctM subunit" evidence="8">
    <location>
        <begin position="55"/>
        <end position="479"/>
    </location>
</feature>
<reference evidence="9" key="1">
    <citation type="submission" date="2020-12" db="EMBL/GenBank/DDBJ databases">
        <title>Prauserella sp. ASG 168, a novel actinomycete isolated from cave rock.</title>
        <authorList>
            <person name="Suriyachadkun C."/>
        </authorList>
    </citation>
    <scope>NUCLEOTIDE SEQUENCE</scope>
    <source>
        <strain evidence="9">ASG 168</strain>
    </source>
</reference>
<feature type="transmembrane region" description="Helical" evidence="7">
    <location>
        <begin position="220"/>
        <end position="244"/>
    </location>
</feature>
<keyword evidence="3" id="KW-0997">Cell inner membrane</keyword>
<dbReference type="PANTHER" id="PTHR33362:SF5">
    <property type="entry name" value="C4-DICARBOXYLATE TRAP TRANSPORTER LARGE PERMEASE PROTEIN DCTM"/>
    <property type="match status" value="1"/>
</dbReference>
<evidence type="ECO:0000256" key="4">
    <source>
        <dbReference type="ARBA" id="ARBA00022692"/>
    </source>
</evidence>
<evidence type="ECO:0000256" key="7">
    <source>
        <dbReference type="SAM" id="Phobius"/>
    </source>
</evidence>
<evidence type="ECO:0000259" key="8">
    <source>
        <dbReference type="Pfam" id="PF06808"/>
    </source>
</evidence>
<evidence type="ECO:0000256" key="2">
    <source>
        <dbReference type="ARBA" id="ARBA00022475"/>
    </source>
</evidence>
<comment type="caution">
    <text evidence="9">The sequence shown here is derived from an EMBL/GenBank/DDBJ whole genome shotgun (WGS) entry which is preliminary data.</text>
</comment>
<name>A0A934QXZ0_9PSEU</name>
<protein>
    <submittedName>
        <fullName evidence="9">TRAP transporter large permease subunit</fullName>
    </submittedName>
</protein>
<dbReference type="InterPro" id="IPR010656">
    <property type="entry name" value="DctM"/>
</dbReference>
<feature type="transmembrane region" description="Helical" evidence="7">
    <location>
        <begin position="319"/>
        <end position="339"/>
    </location>
</feature>
<proteinExistence type="predicted"/>
<keyword evidence="6 7" id="KW-0472">Membrane</keyword>
<dbReference type="RefSeq" id="WP_200321806.1">
    <property type="nucleotide sequence ID" value="NZ_JAENJH010000006.1"/>
</dbReference>
<evidence type="ECO:0000313" key="9">
    <source>
        <dbReference type="EMBL" id="MBK1787319.1"/>
    </source>
</evidence>
<feature type="transmembrane region" description="Helical" evidence="7">
    <location>
        <begin position="53"/>
        <end position="80"/>
    </location>
</feature>
<evidence type="ECO:0000256" key="6">
    <source>
        <dbReference type="ARBA" id="ARBA00023136"/>
    </source>
</evidence>
<comment type="subcellular location">
    <subcellularLocation>
        <location evidence="1">Cell inner membrane</location>
        <topology evidence="1">Multi-pass membrane protein</topology>
    </subcellularLocation>
</comment>
<feature type="transmembrane region" description="Helical" evidence="7">
    <location>
        <begin position="20"/>
        <end position="41"/>
    </location>
</feature>
<feature type="transmembrane region" description="Helical" evidence="7">
    <location>
        <begin position="452"/>
        <end position="477"/>
    </location>
</feature>